<keyword evidence="4" id="KW-0833">Ubl conjugation pathway</keyword>
<evidence type="ECO:0000256" key="4">
    <source>
        <dbReference type="ARBA" id="ARBA00022786"/>
    </source>
</evidence>
<dbReference type="AlphaFoldDB" id="A0A8H4SW57"/>
<gene>
    <name evidence="8" type="ORF">FGADI_10907</name>
</gene>
<evidence type="ECO:0000256" key="2">
    <source>
        <dbReference type="ARBA" id="ARBA00012759"/>
    </source>
</evidence>
<protein>
    <recommendedName>
        <fullName evidence="2">ubiquitinyl hydrolase 1</fullName>
        <ecNumber evidence="2">3.4.19.12</ecNumber>
    </recommendedName>
</protein>
<dbReference type="EMBL" id="JABFAI010000305">
    <property type="protein sequence ID" value="KAF4946703.1"/>
    <property type="molecule type" value="Genomic_DNA"/>
</dbReference>
<keyword evidence="9" id="KW-1185">Reference proteome</keyword>
<dbReference type="PANTHER" id="PTHR13367">
    <property type="entry name" value="UBIQUITIN THIOESTERASE"/>
    <property type="match status" value="1"/>
</dbReference>
<keyword evidence="5" id="KW-0378">Hydrolase</keyword>
<dbReference type="GO" id="GO:0004843">
    <property type="term" value="F:cysteine-type deubiquitinase activity"/>
    <property type="evidence" value="ECO:0007669"/>
    <property type="project" value="UniProtKB-EC"/>
</dbReference>
<dbReference type="GO" id="GO:0006508">
    <property type="term" value="P:proteolysis"/>
    <property type="evidence" value="ECO:0007669"/>
    <property type="project" value="UniProtKB-KW"/>
</dbReference>
<dbReference type="OrthoDB" id="3182339at2759"/>
<keyword evidence="3" id="KW-0645">Protease</keyword>
<dbReference type="EC" id="3.4.19.12" evidence="2"/>
<dbReference type="PANTHER" id="PTHR13367:SF34">
    <property type="match status" value="1"/>
</dbReference>
<evidence type="ECO:0000256" key="5">
    <source>
        <dbReference type="ARBA" id="ARBA00022801"/>
    </source>
</evidence>
<dbReference type="InterPro" id="IPR022105">
    <property type="entry name" value="DUF3645"/>
</dbReference>
<evidence type="ECO:0000259" key="7">
    <source>
        <dbReference type="Pfam" id="PF12359"/>
    </source>
</evidence>
<reference evidence="8" key="2">
    <citation type="submission" date="2020-05" db="EMBL/GenBank/DDBJ databases">
        <authorList>
            <person name="Kim H.-S."/>
            <person name="Proctor R.H."/>
            <person name="Brown D.W."/>
        </authorList>
    </citation>
    <scope>NUCLEOTIDE SEQUENCE</scope>
    <source>
        <strain evidence="8">NRRL 45417</strain>
    </source>
</reference>
<evidence type="ECO:0000256" key="1">
    <source>
        <dbReference type="ARBA" id="ARBA00000707"/>
    </source>
</evidence>
<evidence type="ECO:0000313" key="9">
    <source>
        <dbReference type="Proteomes" id="UP000604273"/>
    </source>
</evidence>
<reference evidence="8" key="1">
    <citation type="journal article" date="2020" name="BMC Genomics">
        <title>Correction to: Identification and distribution of gene clusters required for synthesis of sphingolipid metabolism inhibitors in diverse species of the filamentous fungus Fusarium.</title>
        <authorList>
            <person name="Kim H.S."/>
            <person name="Lohmar J.M."/>
            <person name="Busman M."/>
            <person name="Brown D.W."/>
            <person name="Naumann T.A."/>
            <person name="Divon H.H."/>
            <person name="Lysoe E."/>
            <person name="Uhlig S."/>
            <person name="Proctor R.H."/>
        </authorList>
    </citation>
    <scope>NUCLEOTIDE SEQUENCE</scope>
    <source>
        <strain evidence="8">NRRL 45417</strain>
    </source>
</reference>
<feature type="domain" description="DUF3645" evidence="7">
    <location>
        <begin position="132"/>
        <end position="166"/>
    </location>
</feature>
<keyword evidence="6" id="KW-0788">Thiol protease</keyword>
<comment type="catalytic activity">
    <reaction evidence="1">
        <text>Thiol-dependent hydrolysis of ester, thioester, amide, peptide and isopeptide bonds formed by the C-terminal Gly of ubiquitin (a 76-residue protein attached to proteins as an intracellular targeting signal).</text>
        <dbReference type="EC" id="3.4.19.12"/>
    </reaction>
</comment>
<comment type="caution">
    <text evidence="8">The sequence shown here is derived from an EMBL/GenBank/DDBJ whole genome shotgun (WGS) entry which is preliminary data.</text>
</comment>
<accession>A0A8H4SW57</accession>
<dbReference type="InterPro" id="IPR051346">
    <property type="entry name" value="OTU_Deubiquitinase"/>
</dbReference>
<name>A0A8H4SW57_9HYPO</name>
<organism evidence="8 9">
    <name type="scientific">Fusarium gaditjirri</name>
    <dbReference type="NCBI Taxonomy" id="282569"/>
    <lineage>
        <taxon>Eukaryota</taxon>
        <taxon>Fungi</taxon>
        <taxon>Dikarya</taxon>
        <taxon>Ascomycota</taxon>
        <taxon>Pezizomycotina</taxon>
        <taxon>Sordariomycetes</taxon>
        <taxon>Hypocreomycetidae</taxon>
        <taxon>Hypocreales</taxon>
        <taxon>Nectriaceae</taxon>
        <taxon>Fusarium</taxon>
        <taxon>Fusarium nisikadoi species complex</taxon>
    </lineage>
</organism>
<evidence type="ECO:0000256" key="6">
    <source>
        <dbReference type="ARBA" id="ARBA00022807"/>
    </source>
</evidence>
<evidence type="ECO:0000313" key="8">
    <source>
        <dbReference type="EMBL" id="KAF4946703.1"/>
    </source>
</evidence>
<sequence>MGLIVKVKAEVKSKYPHSIEFDARQVGRYPRLRILRPDAEAEIFNRVSQAVCVTGMAGFPIARQPKKIRGAVQRYISQPEPTAADIEAVETSSLWNEITSRNILLLRGLFTGGILSFALGSKRWRVNYGVDHNREKMTKLAVPFRAKDNPTPRSKFSQPGVVITLTCLSYYYSGLDDEALFAAFELLGRSDNATQEYQDWVKTAPSLPPAFRNLEGVNLRDLVQCTTEIFPHVRYSKAAIDYYLRHLVFAKESKEFPHKLSASGWDLGKKKDNPTTGFSGTNDSRYVLPLDVKQLDLPEQKHTNALVLDYLLQPENGISLMPQEAKGTTFDGILLLQMVSNMSPNTRVILDVGAQVVDLTNQEFAEQWLASYQDHDSTQAVVFFNDHDEIVVVDRSGKIVDFQTSPFSQQLDRCLVFLDEAHTRGTDLKLPANYRARIVEFCIPWEIEQKIVQLKGEGDPDRQEISVSDVLCWAITETCHDLKRAIPLWLTQGVRFSKQEALWYRVSDNSTKSDEFLEEEGQTLSERYLPQKGPTNLSSLTEGLNDNIARVWCRWW</sequence>
<dbReference type="Pfam" id="PF12359">
    <property type="entry name" value="DUF3645"/>
    <property type="match status" value="1"/>
</dbReference>
<evidence type="ECO:0000256" key="3">
    <source>
        <dbReference type="ARBA" id="ARBA00022670"/>
    </source>
</evidence>
<dbReference type="Proteomes" id="UP000604273">
    <property type="component" value="Unassembled WGS sequence"/>
</dbReference>
<proteinExistence type="predicted"/>